<dbReference type="InterPro" id="IPR015887">
    <property type="entry name" value="DNA_glyclase_Znf_dom_DNA_BS"/>
</dbReference>
<comment type="pathway">
    <text evidence="3">Carbohydrate degradation; pentose phosphate pathway; D-ribose 5-phosphate from D-ribulose 5-phosphate (non-oxidative stage): step 1/1.</text>
</comment>
<evidence type="ECO:0000313" key="31">
    <source>
        <dbReference type="EMBL" id="GFN03877.1"/>
    </source>
</evidence>
<evidence type="ECO:0000256" key="19">
    <source>
        <dbReference type="ARBA" id="ARBA00023268"/>
    </source>
</evidence>
<dbReference type="Pfam" id="PF02502">
    <property type="entry name" value="LacAB_rpiB"/>
    <property type="match status" value="1"/>
</dbReference>
<dbReference type="GO" id="GO:0003690">
    <property type="term" value="F:double-stranded DNA binding"/>
    <property type="evidence" value="ECO:0007669"/>
    <property type="project" value="UniProtKB-ARBA"/>
</dbReference>
<evidence type="ECO:0000256" key="12">
    <source>
        <dbReference type="ARBA" id="ARBA00022771"/>
    </source>
</evidence>
<dbReference type="GO" id="GO:0003684">
    <property type="term" value="F:damaged DNA binding"/>
    <property type="evidence" value="ECO:0007669"/>
    <property type="project" value="InterPro"/>
</dbReference>
<evidence type="ECO:0000256" key="18">
    <source>
        <dbReference type="ARBA" id="ARBA00023239"/>
    </source>
</evidence>
<evidence type="ECO:0000256" key="20">
    <source>
        <dbReference type="ARBA" id="ARBA00023295"/>
    </source>
</evidence>
<dbReference type="InterPro" id="IPR012319">
    <property type="entry name" value="FPG_cat"/>
</dbReference>
<keyword evidence="16" id="KW-0234">DNA repair</keyword>
<evidence type="ECO:0000256" key="28">
    <source>
        <dbReference type="SAM" id="MobiDB-lite"/>
    </source>
</evidence>
<evidence type="ECO:0000256" key="6">
    <source>
        <dbReference type="ARBA" id="ARBA00011738"/>
    </source>
</evidence>
<dbReference type="NCBIfam" id="TIGR02133">
    <property type="entry name" value="RPI_actino"/>
    <property type="match status" value="1"/>
</dbReference>
<dbReference type="Pfam" id="PF06827">
    <property type="entry name" value="zf-FPG_IleRS"/>
    <property type="match status" value="1"/>
</dbReference>
<dbReference type="FunFam" id="3.20.190.10:FF:000007">
    <property type="entry name" value="DNA glycosylase"/>
    <property type="match status" value="1"/>
</dbReference>
<keyword evidence="18" id="KW-0456">Lyase</keyword>
<keyword evidence="13" id="KW-0378">Hydrolase</keyword>
<dbReference type="EMBL" id="BLWD01000001">
    <property type="protein sequence ID" value="GFN03877.1"/>
    <property type="molecule type" value="Genomic_DNA"/>
</dbReference>
<evidence type="ECO:0000256" key="7">
    <source>
        <dbReference type="ARBA" id="ARBA00011959"/>
    </source>
</evidence>
<evidence type="ECO:0000256" key="22">
    <source>
        <dbReference type="ARBA" id="ARBA00044632"/>
    </source>
</evidence>
<protein>
    <recommendedName>
        <fullName evidence="23">Endonuclease 8 1</fullName>
        <ecNumber evidence="8">4.2.99.18</ecNumber>
        <ecNumber evidence="7">5.3.1.6</ecNumber>
    </recommendedName>
    <alternativeName>
        <fullName evidence="25">DNA glycosylase/AP lyase Nei 1</fullName>
    </alternativeName>
    <alternativeName>
        <fullName evidence="24">DNA-(apurinic or apyrimidinic site) lyase Nei 1</fullName>
    </alternativeName>
    <alternativeName>
        <fullName evidence="26">Endonuclease VIII 1</fullName>
    </alternativeName>
    <alternativeName>
        <fullName evidence="21">Phosphoriboisomerase B</fullName>
    </alternativeName>
    <alternativeName>
        <fullName evidence="9">Ribose-5-phosphate isomerase B</fullName>
    </alternativeName>
</protein>
<proteinExistence type="inferred from homology"/>
<evidence type="ECO:0000256" key="11">
    <source>
        <dbReference type="ARBA" id="ARBA00022763"/>
    </source>
</evidence>
<comment type="similarity">
    <text evidence="4">Belongs to the LacAB/RpiB family.</text>
</comment>
<dbReference type="SUPFAM" id="SSF46946">
    <property type="entry name" value="S13-like H2TH domain"/>
    <property type="match status" value="1"/>
</dbReference>
<evidence type="ECO:0000256" key="8">
    <source>
        <dbReference type="ARBA" id="ARBA00012720"/>
    </source>
</evidence>
<dbReference type="Proteomes" id="UP000498740">
    <property type="component" value="Unassembled WGS sequence"/>
</dbReference>
<organism evidence="31 32">
    <name type="scientific">Streptomyces microflavus</name>
    <name type="common">Streptomyces lipmanii</name>
    <dbReference type="NCBI Taxonomy" id="1919"/>
    <lineage>
        <taxon>Bacteria</taxon>
        <taxon>Bacillati</taxon>
        <taxon>Actinomycetota</taxon>
        <taxon>Actinomycetes</taxon>
        <taxon>Kitasatosporales</taxon>
        <taxon>Streptomycetaceae</taxon>
        <taxon>Streptomyces</taxon>
    </lineage>
</organism>
<dbReference type="CDD" id="cd08970">
    <property type="entry name" value="AcNei1_N"/>
    <property type="match status" value="1"/>
</dbReference>
<keyword evidence="15" id="KW-0238">DNA-binding</keyword>
<evidence type="ECO:0000256" key="21">
    <source>
        <dbReference type="ARBA" id="ARBA00032117"/>
    </source>
</evidence>
<evidence type="ECO:0000256" key="14">
    <source>
        <dbReference type="ARBA" id="ARBA00022833"/>
    </source>
</evidence>
<dbReference type="InterPro" id="IPR010663">
    <property type="entry name" value="Znf_FPG/IleRS"/>
</dbReference>
<dbReference type="InterPro" id="IPR035937">
    <property type="entry name" value="FPG_N"/>
</dbReference>
<dbReference type="PROSITE" id="PS51068">
    <property type="entry name" value="FPG_CAT"/>
    <property type="match status" value="1"/>
</dbReference>
<evidence type="ECO:0000256" key="15">
    <source>
        <dbReference type="ARBA" id="ARBA00023125"/>
    </source>
</evidence>
<dbReference type="InterPro" id="IPR015886">
    <property type="entry name" value="H2TH_FPG"/>
</dbReference>
<dbReference type="PANTHER" id="PTHR42697">
    <property type="entry name" value="ENDONUCLEASE 8"/>
    <property type="match status" value="1"/>
</dbReference>
<dbReference type="EC" id="4.2.99.18" evidence="8"/>
<keyword evidence="11" id="KW-0227">DNA damage</keyword>
<comment type="catalytic activity">
    <reaction evidence="22">
        <text>2'-deoxyribonucleotide-(2'-deoxyribose 5'-phosphate)-2'-deoxyribonucleotide-DNA = a 3'-end 2'-deoxyribonucleotide-(2,3-dehydro-2,3-deoxyribose 5'-phosphate)-DNA + a 5'-end 5'-phospho-2'-deoxyribonucleoside-DNA + H(+)</text>
        <dbReference type="Rhea" id="RHEA:66592"/>
        <dbReference type="Rhea" id="RHEA-COMP:13180"/>
        <dbReference type="Rhea" id="RHEA-COMP:16897"/>
        <dbReference type="Rhea" id="RHEA-COMP:17067"/>
        <dbReference type="ChEBI" id="CHEBI:15378"/>
        <dbReference type="ChEBI" id="CHEBI:136412"/>
        <dbReference type="ChEBI" id="CHEBI:157695"/>
        <dbReference type="ChEBI" id="CHEBI:167181"/>
        <dbReference type="EC" id="4.2.99.18"/>
    </reaction>
</comment>
<evidence type="ECO:0000313" key="32">
    <source>
        <dbReference type="Proteomes" id="UP000498740"/>
    </source>
</evidence>
<dbReference type="GO" id="GO:0006284">
    <property type="term" value="P:base-excision repair"/>
    <property type="evidence" value="ECO:0007669"/>
    <property type="project" value="InterPro"/>
</dbReference>
<dbReference type="GO" id="GO:0008534">
    <property type="term" value="F:oxidized purine nucleobase lesion DNA N-glycosylase activity"/>
    <property type="evidence" value="ECO:0007669"/>
    <property type="project" value="UniProtKB-ARBA"/>
</dbReference>
<dbReference type="GO" id="GO:0140078">
    <property type="term" value="F:class I DNA-(apurinic or apyrimidinic site) endonuclease activity"/>
    <property type="evidence" value="ECO:0007669"/>
    <property type="project" value="UniProtKB-EC"/>
</dbReference>
<dbReference type="SMART" id="SM00898">
    <property type="entry name" value="Fapy_DNA_glyco"/>
    <property type="match status" value="1"/>
</dbReference>
<dbReference type="PANTHER" id="PTHR42697:SF3">
    <property type="entry name" value="ENDONUCLEASE 8 1"/>
    <property type="match status" value="1"/>
</dbReference>
<dbReference type="InterPro" id="IPR000214">
    <property type="entry name" value="Znf_DNA_glyclase/AP_lyase"/>
</dbReference>
<dbReference type="Gene3D" id="3.20.190.10">
    <property type="entry name" value="MutM-like, N-terminal"/>
    <property type="match status" value="1"/>
</dbReference>
<dbReference type="InterPro" id="IPR003500">
    <property type="entry name" value="RpiB_LacA_LacB"/>
</dbReference>
<dbReference type="EC" id="5.3.1.6" evidence="7"/>
<feature type="domain" description="FPG-type" evidence="29">
    <location>
        <begin position="426"/>
        <end position="460"/>
    </location>
</feature>
<comment type="caution">
    <text evidence="31">The sequence shown here is derived from an EMBL/GenBank/DDBJ whole genome shotgun (WGS) entry which is preliminary data.</text>
</comment>
<gene>
    <name evidence="31" type="ORF">Smic_24330</name>
</gene>
<dbReference type="GO" id="GO:0004751">
    <property type="term" value="F:ribose-5-phosphate isomerase activity"/>
    <property type="evidence" value="ECO:0007669"/>
    <property type="project" value="UniProtKB-EC"/>
</dbReference>
<dbReference type="Gene3D" id="1.10.8.50">
    <property type="match status" value="1"/>
</dbReference>
<keyword evidence="12 27" id="KW-0863">Zinc-finger</keyword>
<feature type="domain" description="Formamidopyrimidine-DNA glycosylase catalytic" evidence="30">
    <location>
        <begin position="191"/>
        <end position="291"/>
    </location>
</feature>
<dbReference type="SUPFAM" id="SSF89623">
    <property type="entry name" value="Ribose/Galactose isomerase RpiB/AlsB"/>
    <property type="match status" value="1"/>
</dbReference>
<evidence type="ECO:0000256" key="3">
    <source>
        <dbReference type="ARBA" id="ARBA00004988"/>
    </source>
</evidence>
<dbReference type="FunFam" id="1.10.8.50:FF:000003">
    <property type="entry name" value="Formamidopyrimidine-DNA glycosylase"/>
    <property type="match status" value="1"/>
</dbReference>
<evidence type="ECO:0000256" key="17">
    <source>
        <dbReference type="ARBA" id="ARBA00023235"/>
    </source>
</evidence>
<dbReference type="Gene3D" id="3.40.1400.10">
    <property type="entry name" value="Sugar-phosphate isomerase, RpiB/LacA/LacB"/>
    <property type="match status" value="1"/>
</dbReference>
<feature type="compositionally biased region" description="Pro residues" evidence="28">
    <location>
        <begin position="165"/>
        <end position="175"/>
    </location>
</feature>
<dbReference type="PROSITE" id="PS01242">
    <property type="entry name" value="ZF_FPG_1"/>
    <property type="match status" value="1"/>
</dbReference>
<dbReference type="SUPFAM" id="SSF57716">
    <property type="entry name" value="Glucocorticoid receptor-like (DNA-binding domain)"/>
    <property type="match status" value="1"/>
</dbReference>
<comment type="similarity">
    <text evidence="5">Belongs to the FPG family.</text>
</comment>
<dbReference type="GO" id="GO:0006979">
    <property type="term" value="P:response to oxidative stress"/>
    <property type="evidence" value="ECO:0007669"/>
    <property type="project" value="UniProtKB-ARBA"/>
</dbReference>
<accession>A0A7J0CQ97</accession>
<evidence type="ECO:0000256" key="13">
    <source>
        <dbReference type="ARBA" id="ARBA00022801"/>
    </source>
</evidence>
<reference evidence="31 32" key="1">
    <citation type="submission" date="2020-05" db="EMBL/GenBank/DDBJ databases">
        <title>Whole genome shotgun sequence of Streptomyces microflavus NBRC 13062.</title>
        <authorList>
            <person name="Komaki H."/>
            <person name="Tamura T."/>
        </authorList>
    </citation>
    <scope>NUCLEOTIDE SEQUENCE [LARGE SCALE GENOMIC DNA]</scope>
    <source>
        <strain evidence="31 32">NBRC 13062</strain>
    </source>
</reference>
<keyword evidence="20" id="KW-0326">Glycosidase</keyword>
<evidence type="ECO:0000256" key="10">
    <source>
        <dbReference type="ARBA" id="ARBA00022723"/>
    </source>
</evidence>
<evidence type="ECO:0000256" key="5">
    <source>
        <dbReference type="ARBA" id="ARBA00009409"/>
    </source>
</evidence>
<dbReference type="GO" id="GO:0000703">
    <property type="term" value="F:oxidized pyrimidine nucleobase lesion DNA N-glycosylase activity"/>
    <property type="evidence" value="ECO:0007669"/>
    <property type="project" value="TreeGrafter"/>
</dbReference>
<evidence type="ECO:0000256" key="1">
    <source>
        <dbReference type="ARBA" id="ARBA00001713"/>
    </source>
</evidence>
<keyword evidence="19" id="KW-0511">Multifunctional enzyme</keyword>
<keyword evidence="10" id="KW-0479">Metal-binding</keyword>
<evidence type="ECO:0000259" key="30">
    <source>
        <dbReference type="PROSITE" id="PS51068"/>
    </source>
</evidence>
<dbReference type="Pfam" id="PF06831">
    <property type="entry name" value="H2TH"/>
    <property type="match status" value="1"/>
</dbReference>
<evidence type="ECO:0000256" key="16">
    <source>
        <dbReference type="ARBA" id="ARBA00023204"/>
    </source>
</evidence>
<comment type="catalytic activity">
    <reaction evidence="1">
        <text>aldehydo-D-ribose 5-phosphate = D-ribulose 5-phosphate</text>
        <dbReference type="Rhea" id="RHEA:14657"/>
        <dbReference type="ChEBI" id="CHEBI:58121"/>
        <dbReference type="ChEBI" id="CHEBI:58273"/>
        <dbReference type="EC" id="5.3.1.6"/>
    </reaction>
</comment>
<name>A0A7J0CQ97_STRMI</name>
<comment type="cofactor">
    <cofactor evidence="2">
        <name>Zn(2+)</name>
        <dbReference type="ChEBI" id="CHEBI:29105"/>
    </cofactor>
</comment>
<evidence type="ECO:0000256" key="2">
    <source>
        <dbReference type="ARBA" id="ARBA00001947"/>
    </source>
</evidence>
<dbReference type="AlphaFoldDB" id="A0A7J0CQ97"/>
<evidence type="ECO:0000259" key="29">
    <source>
        <dbReference type="PROSITE" id="PS51066"/>
    </source>
</evidence>
<dbReference type="SUPFAM" id="SSF81624">
    <property type="entry name" value="N-terminal domain of MutM-like DNA repair proteins"/>
    <property type="match status" value="1"/>
</dbReference>
<evidence type="ECO:0000256" key="9">
    <source>
        <dbReference type="ARBA" id="ARBA00014007"/>
    </source>
</evidence>
<dbReference type="InterPro" id="IPR011860">
    <property type="entry name" value="Rib-5-P_Isoase_Actino"/>
</dbReference>
<dbReference type="SMART" id="SM01232">
    <property type="entry name" value="H2TH"/>
    <property type="match status" value="1"/>
</dbReference>
<keyword evidence="14" id="KW-0862">Zinc</keyword>
<sequence>MRVYLGSDHAGYELKNHLVEWLGAHGHEAVDCGPHIYDAQDDYPPFCLRAAEKTAADPDSLGIVIGGSGNGEQIAANKVKGVRAALAWSEQTAALGREHNNANVVAIGGRMHTVEESTKFVEIFLSTPYSNEERHTRRIEMLSAYENTGELPRSRPTTPSRADPAPTPCVPPGPGPGGTAMPTPVPRREQPAVPEGHTIHRLAQDHAERFVGAPVRVSSPQGKFSDSAALLDGHALTTTDAHGKHLFLGFGDTGWVHIHLGLFGKLGFGTAPPPPPTDTVRLRLVNAAHHADLRGPTTCALITEPEKRAIHERLGPDPLRGDEGGERAWQRISRSRTTVAALLMDQKVIAGVGNVYRAEVLFRHGIDPYRAGKDLTRAEWDAIWADLVELMHEGVRHNRIDTVRPEHLPEAMGRPPRVDDHGGEVYVYRRANLPCHICGSEIRTADLAARNLFWCPRCQDPRPAPGT</sequence>
<evidence type="ECO:0000256" key="27">
    <source>
        <dbReference type="PROSITE-ProRule" id="PRU00391"/>
    </source>
</evidence>
<evidence type="ECO:0000256" key="26">
    <source>
        <dbReference type="ARBA" id="ARBA00081466"/>
    </source>
</evidence>
<comment type="subunit">
    <text evidence="6">Homodimer.</text>
</comment>
<dbReference type="GO" id="GO:0005975">
    <property type="term" value="P:carbohydrate metabolic process"/>
    <property type="evidence" value="ECO:0007669"/>
    <property type="project" value="InterPro"/>
</dbReference>
<dbReference type="NCBIfam" id="TIGR00689">
    <property type="entry name" value="rpiB_lacA_lacB"/>
    <property type="match status" value="1"/>
</dbReference>
<dbReference type="GO" id="GO:0008270">
    <property type="term" value="F:zinc ion binding"/>
    <property type="evidence" value="ECO:0007669"/>
    <property type="project" value="UniProtKB-KW"/>
</dbReference>
<keyword evidence="17" id="KW-0413">Isomerase</keyword>
<evidence type="ECO:0000256" key="24">
    <source>
        <dbReference type="ARBA" id="ARBA00076224"/>
    </source>
</evidence>
<dbReference type="NCBIfam" id="NF004051">
    <property type="entry name" value="PRK05571.1"/>
    <property type="match status" value="1"/>
</dbReference>
<dbReference type="FunFam" id="3.40.1400.10:FF:000002">
    <property type="entry name" value="Ribose-5-phosphate isomerase B"/>
    <property type="match status" value="1"/>
</dbReference>
<dbReference type="Pfam" id="PF01149">
    <property type="entry name" value="Fapy_DNA_glyco"/>
    <property type="match status" value="1"/>
</dbReference>
<evidence type="ECO:0000256" key="23">
    <source>
        <dbReference type="ARBA" id="ARBA00072653"/>
    </source>
</evidence>
<dbReference type="PROSITE" id="PS51066">
    <property type="entry name" value="ZF_FPG_2"/>
    <property type="match status" value="1"/>
</dbReference>
<dbReference type="InterPro" id="IPR036569">
    <property type="entry name" value="RpiB_LacA_LacB_sf"/>
</dbReference>
<feature type="region of interest" description="Disordered" evidence="28">
    <location>
        <begin position="147"/>
        <end position="191"/>
    </location>
</feature>
<evidence type="ECO:0000256" key="4">
    <source>
        <dbReference type="ARBA" id="ARBA00008754"/>
    </source>
</evidence>
<evidence type="ECO:0000256" key="25">
    <source>
        <dbReference type="ARBA" id="ARBA00076830"/>
    </source>
</evidence>
<dbReference type="InterPro" id="IPR010979">
    <property type="entry name" value="Ribosomal_uS13-like_H2TH"/>
</dbReference>